<comment type="subcellular location">
    <subcellularLocation>
        <location evidence="1">Membrane</location>
        <topology evidence="1">Multi-pass membrane protein</topology>
    </subcellularLocation>
</comment>
<dbReference type="AlphaFoldDB" id="A0ABD5ZN08"/>
<keyword evidence="3 6" id="KW-0812">Transmembrane</keyword>
<feature type="transmembrane region" description="Helical" evidence="6">
    <location>
        <begin position="59"/>
        <end position="84"/>
    </location>
</feature>
<protein>
    <submittedName>
        <fullName evidence="7">AI-2E family transporter</fullName>
    </submittedName>
</protein>
<gene>
    <name evidence="7" type="ORF">ACFQJ4_06460</name>
</gene>
<evidence type="ECO:0000256" key="3">
    <source>
        <dbReference type="ARBA" id="ARBA00022692"/>
    </source>
</evidence>
<sequence>MRDGLRRQYVLAGVLLVLLVAATFLLRAVIGTAFFAVTVAYVLYPLREQLLDRGLSRRVAAAVLSSAVFGVVLVTLALTAFTLYRRRGAIIALLNDLPDAVTVTVGEMTYTQQTDALVEPTIAALRGVAVDVARSAPVLALKLLLFAILLYGLLLRPGRAGRAVLNVVPREYHGIVRRFHGRTRDTLYGIYVLQAATAAGTFLIAAVTFYALGYDAPVTLAVAAGVLQFIPVVGPGVLLGVLAVVDIVGGNVVRAVLVAVVGGAVVGLLPDAVIRPRLASYAAHLPVSLYFVGFTGGVLSLGAIGFIAGPLAVALVAEAVALLSGNGDGTEQATL</sequence>
<dbReference type="PANTHER" id="PTHR21716:SF4">
    <property type="entry name" value="TRANSMEMBRANE PROTEIN 245"/>
    <property type="match status" value="1"/>
</dbReference>
<evidence type="ECO:0000256" key="1">
    <source>
        <dbReference type="ARBA" id="ARBA00004141"/>
    </source>
</evidence>
<feature type="transmembrane region" description="Helical" evidence="6">
    <location>
        <begin position="252"/>
        <end position="269"/>
    </location>
</feature>
<dbReference type="Proteomes" id="UP001596398">
    <property type="component" value="Unassembled WGS sequence"/>
</dbReference>
<dbReference type="RefSeq" id="WP_276235983.1">
    <property type="nucleotide sequence ID" value="NZ_CP119802.1"/>
</dbReference>
<evidence type="ECO:0000313" key="7">
    <source>
        <dbReference type="EMBL" id="MFC7234962.1"/>
    </source>
</evidence>
<evidence type="ECO:0000256" key="6">
    <source>
        <dbReference type="SAM" id="Phobius"/>
    </source>
</evidence>
<dbReference type="GeneID" id="79266635"/>
<comment type="caution">
    <text evidence="7">The sequence shown here is derived from an EMBL/GenBank/DDBJ whole genome shotgun (WGS) entry which is preliminary data.</text>
</comment>
<evidence type="ECO:0000313" key="8">
    <source>
        <dbReference type="Proteomes" id="UP001596398"/>
    </source>
</evidence>
<feature type="transmembrane region" description="Helical" evidence="6">
    <location>
        <begin position="289"/>
        <end position="317"/>
    </location>
</feature>
<feature type="transmembrane region" description="Helical" evidence="6">
    <location>
        <begin position="9"/>
        <end position="26"/>
    </location>
</feature>
<keyword evidence="8" id="KW-1185">Reference proteome</keyword>
<evidence type="ECO:0000256" key="4">
    <source>
        <dbReference type="ARBA" id="ARBA00022989"/>
    </source>
</evidence>
<dbReference type="Pfam" id="PF01594">
    <property type="entry name" value="AI-2E_transport"/>
    <property type="match status" value="1"/>
</dbReference>
<reference evidence="7 8" key="1">
    <citation type="journal article" date="2019" name="Int. J. Syst. Evol. Microbiol.">
        <title>The Global Catalogue of Microorganisms (GCM) 10K type strain sequencing project: providing services to taxonomists for standard genome sequencing and annotation.</title>
        <authorList>
            <consortium name="The Broad Institute Genomics Platform"/>
            <consortium name="The Broad Institute Genome Sequencing Center for Infectious Disease"/>
            <person name="Wu L."/>
            <person name="Ma J."/>
        </authorList>
    </citation>
    <scope>NUCLEOTIDE SEQUENCE [LARGE SCALE GENOMIC DNA]</scope>
    <source>
        <strain evidence="7 8">DT85</strain>
    </source>
</reference>
<proteinExistence type="inferred from homology"/>
<name>A0ABD5ZN08_9EURY</name>
<feature type="transmembrane region" description="Helical" evidence="6">
    <location>
        <begin position="187"/>
        <end position="212"/>
    </location>
</feature>
<dbReference type="InterPro" id="IPR002549">
    <property type="entry name" value="AI-2E-like"/>
</dbReference>
<dbReference type="EMBL" id="JBHTAP010000001">
    <property type="protein sequence ID" value="MFC7234962.1"/>
    <property type="molecule type" value="Genomic_DNA"/>
</dbReference>
<organism evidence="7 8">
    <name type="scientific">Halosegnis marinus</name>
    <dbReference type="NCBI Taxonomy" id="3034023"/>
    <lineage>
        <taxon>Archaea</taxon>
        <taxon>Methanobacteriati</taxon>
        <taxon>Methanobacteriota</taxon>
        <taxon>Stenosarchaea group</taxon>
        <taxon>Halobacteria</taxon>
        <taxon>Halobacteriales</taxon>
        <taxon>Natronomonadaceae</taxon>
        <taxon>Halosegnis</taxon>
    </lineage>
</organism>
<accession>A0ABD5ZN08</accession>
<feature type="transmembrane region" description="Helical" evidence="6">
    <location>
        <begin position="218"/>
        <end position="245"/>
    </location>
</feature>
<dbReference type="PANTHER" id="PTHR21716">
    <property type="entry name" value="TRANSMEMBRANE PROTEIN"/>
    <property type="match status" value="1"/>
</dbReference>
<keyword evidence="5 6" id="KW-0472">Membrane</keyword>
<dbReference type="GO" id="GO:0016020">
    <property type="term" value="C:membrane"/>
    <property type="evidence" value="ECO:0007669"/>
    <property type="project" value="UniProtKB-SubCell"/>
</dbReference>
<evidence type="ECO:0000256" key="5">
    <source>
        <dbReference type="ARBA" id="ARBA00023136"/>
    </source>
</evidence>
<comment type="similarity">
    <text evidence="2">Belongs to the autoinducer-2 exporter (AI-2E) (TC 2.A.86) family.</text>
</comment>
<keyword evidence="4 6" id="KW-1133">Transmembrane helix</keyword>
<evidence type="ECO:0000256" key="2">
    <source>
        <dbReference type="ARBA" id="ARBA00009773"/>
    </source>
</evidence>